<sequence length="237" mass="26200">MARFLLIHGAAHGAWCWHKTIPALQALGHRAYAIDLPSNGDDTTPLCDVTLDSCARAVLDALDEPSIVVGHSMGGYPITRAADLDPDKIERLVYLCAYVPRPGLTLADMRKLSDEQPLIEAIQRNPDGLSMRFDPSKAREKFYHDCSDEDLQYALERLCDQALAPQMTAFEPGDAVSRMPRSYITCEQDGAIPPQLQDEMASALNPSDRYRLNSSHSPFFSMPEQLAQLLGKIAEKG</sequence>
<evidence type="ECO:0000313" key="2">
    <source>
        <dbReference type="EMBL" id="MDA7424956.1"/>
    </source>
</evidence>
<dbReference type="Gene3D" id="3.40.50.1820">
    <property type="entry name" value="alpha/beta hydrolase"/>
    <property type="match status" value="1"/>
</dbReference>
<dbReference type="Pfam" id="PF12697">
    <property type="entry name" value="Abhydrolase_6"/>
    <property type="match status" value="1"/>
</dbReference>
<keyword evidence="3" id="KW-1185">Reference proteome</keyword>
<name>A0ABT4XSL6_9RHOB</name>
<keyword evidence="2" id="KW-0378">Hydrolase</keyword>
<dbReference type="PANTHER" id="PTHR10992:SF1086">
    <property type="entry name" value="AB HYDROLASE-1 DOMAIN-CONTAINING PROTEIN"/>
    <property type="match status" value="1"/>
</dbReference>
<dbReference type="RefSeq" id="WP_271432315.1">
    <property type="nucleotide sequence ID" value="NZ_JAQIOY010000003.1"/>
</dbReference>
<evidence type="ECO:0000259" key="1">
    <source>
        <dbReference type="Pfam" id="PF12697"/>
    </source>
</evidence>
<dbReference type="InterPro" id="IPR045889">
    <property type="entry name" value="MES/HNL"/>
</dbReference>
<protein>
    <submittedName>
        <fullName evidence="2">Alpha/beta fold hydrolase</fullName>
    </submittedName>
</protein>
<dbReference type="Proteomes" id="UP001210720">
    <property type="component" value="Unassembled WGS sequence"/>
</dbReference>
<comment type="caution">
    <text evidence="2">The sequence shown here is derived from an EMBL/GenBank/DDBJ whole genome shotgun (WGS) entry which is preliminary data.</text>
</comment>
<dbReference type="EMBL" id="JAQIOY010000003">
    <property type="protein sequence ID" value="MDA7424956.1"/>
    <property type="molecule type" value="Genomic_DNA"/>
</dbReference>
<accession>A0ABT4XSL6</accession>
<dbReference type="PANTHER" id="PTHR10992">
    <property type="entry name" value="METHYLESTERASE FAMILY MEMBER"/>
    <property type="match status" value="1"/>
</dbReference>
<evidence type="ECO:0000313" key="3">
    <source>
        <dbReference type="Proteomes" id="UP001210720"/>
    </source>
</evidence>
<dbReference type="SUPFAM" id="SSF53474">
    <property type="entry name" value="alpha/beta-Hydrolases"/>
    <property type="match status" value="1"/>
</dbReference>
<dbReference type="InterPro" id="IPR000073">
    <property type="entry name" value="AB_hydrolase_1"/>
</dbReference>
<proteinExistence type="predicted"/>
<feature type="domain" description="AB hydrolase-1" evidence="1">
    <location>
        <begin position="4"/>
        <end position="228"/>
    </location>
</feature>
<reference evidence="2 3" key="1">
    <citation type="submission" date="2023-01" db="EMBL/GenBank/DDBJ databases">
        <title>Thalassococcus onchidii sp. nov., isolated from a marine invertebrate from the South China Sea.</title>
        <authorList>
            <person name="Xu S."/>
            <person name="Liu Z."/>
            <person name="Xu Y."/>
        </authorList>
    </citation>
    <scope>NUCLEOTIDE SEQUENCE [LARGE SCALE GENOMIC DNA]</scope>
    <source>
        <strain evidence="2 3">KCTC 32084</strain>
    </source>
</reference>
<organism evidence="2 3">
    <name type="scientific">Thalassococcus lentus</name>
    <dbReference type="NCBI Taxonomy" id="1210524"/>
    <lineage>
        <taxon>Bacteria</taxon>
        <taxon>Pseudomonadati</taxon>
        <taxon>Pseudomonadota</taxon>
        <taxon>Alphaproteobacteria</taxon>
        <taxon>Rhodobacterales</taxon>
        <taxon>Roseobacteraceae</taxon>
        <taxon>Thalassococcus</taxon>
    </lineage>
</organism>
<dbReference type="GO" id="GO:0016787">
    <property type="term" value="F:hydrolase activity"/>
    <property type="evidence" value="ECO:0007669"/>
    <property type="project" value="UniProtKB-KW"/>
</dbReference>
<dbReference type="InterPro" id="IPR029058">
    <property type="entry name" value="AB_hydrolase_fold"/>
</dbReference>
<gene>
    <name evidence="2" type="ORF">PFY00_09480</name>
</gene>